<comment type="similarity">
    <text evidence="2 6 7">Belongs to the bacterial ribosomal protein bL19 family.</text>
</comment>
<name>D2BGJ0_DEHMV</name>
<dbReference type="Proteomes" id="UP000002506">
    <property type="component" value="Chromosome"/>
</dbReference>
<evidence type="ECO:0000313" key="9">
    <source>
        <dbReference type="EMBL" id="ACZ61440.1"/>
    </source>
</evidence>
<evidence type="ECO:0000256" key="5">
    <source>
        <dbReference type="ARBA" id="ARBA00035171"/>
    </source>
</evidence>
<evidence type="ECO:0000256" key="7">
    <source>
        <dbReference type="RuleBase" id="RU000559"/>
    </source>
</evidence>
<dbReference type="InterPro" id="IPR018257">
    <property type="entry name" value="Ribosomal_bL19_CS"/>
</dbReference>
<accession>D2BGJ0</accession>
<dbReference type="AlphaFoldDB" id="D2BGJ0"/>
<dbReference type="NCBIfam" id="TIGR01024">
    <property type="entry name" value="rplS_bact"/>
    <property type="match status" value="1"/>
</dbReference>
<dbReference type="GO" id="GO:0006412">
    <property type="term" value="P:translation"/>
    <property type="evidence" value="ECO:0007669"/>
    <property type="project" value="UniProtKB-UniRule"/>
</dbReference>
<feature type="compositionally biased region" description="Low complexity" evidence="8">
    <location>
        <begin position="21"/>
        <end position="31"/>
    </location>
</feature>
<dbReference type="PANTHER" id="PTHR15680">
    <property type="entry name" value="RIBOSOMAL PROTEIN L19"/>
    <property type="match status" value="1"/>
</dbReference>
<keyword evidence="3 6" id="KW-0689">Ribosomal protein</keyword>
<evidence type="ECO:0000256" key="4">
    <source>
        <dbReference type="ARBA" id="ARBA00023274"/>
    </source>
</evidence>
<dbReference type="InterPro" id="IPR001857">
    <property type="entry name" value="Ribosomal_bL19"/>
</dbReference>
<dbReference type="KEGG" id="dev:DhcVS_279"/>
<evidence type="ECO:0000313" key="10">
    <source>
        <dbReference type="Proteomes" id="UP000002506"/>
    </source>
</evidence>
<evidence type="ECO:0000256" key="1">
    <source>
        <dbReference type="ARBA" id="ARBA00002349"/>
    </source>
</evidence>
<dbReference type="RefSeq" id="WP_012881616.1">
    <property type="nucleotide sequence ID" value="NC_013552.1"/>
</dbReference>
<sequence length="136" mass="15210">MEETMNNQETPETNEEETAAEETVAVENTAEGKVLPSFGPGDTIKVHARIKEGDKERIQMFQGVVLKIKQAADGGNFTVRRISYGVGVERTFPFLSPNVTKVEIMKKGKVRRARLFYLRKLSGKAARIKEVKQTPS</sequence>
<dbReference type="PROSITE" id="PS01015">
    <property type="entry name" value="RIBOSOMAL_L19"/>
    <property type="match status" value="1"/>
</dbReference>
<dbReference type="OrthoDB" id="9803541at2"/>
<evidence type="ECO:0000256" key="2">
    <source>
        <dbReference type="ARBA" id="ARBA00005781"/>
    </source>
</evidence>
<proteinExistence type="inferred from homology"/>
<dbReference type="InterPro" id="IPR008991">
    <property type="entry name" value="Translation_prot_SH3-like_sf"/>
</dbReference>
<evidence type="ECO:0000256" key="3">
    <source>
        <dbReference type="ARBA" id="ARBA00022980"/>
    </source>
</evidence>
<keyword evidence="4 6" id="KW-0687">Ribonucleoprotein</keyword>
<protein>
    <recommendedName>
        <fullName evidence="5 6">Large ribosomal subunit protein bL19</fullName>
    </recommendedName>
</protein>
<evidence type="ECO:0000256" key="6">
    <source>
        <dbReference type="HAMAP-Rule" id="MF_00402"/>
    </source>
</evidence>
<feature type="compositionally biased region" description="Low complexity" evidence="8">
    <location>
        <begin position="1"/>
        <end position="11"/>
    </location>
</feature>
<dbReference type="PRINTS" id="PR00061">
    <property type="entry name" value="RIBOSOMALL19"/>
</dbReference>
<dbReference type="Gene3D" id="2.30.30.790">
    <property type="match status" value="1"/>
</dbReference>
<dbReference type="PANTHER" id="PTHR15680:SF9">
    <property type="entry name" value="LARGE RIBOSOMAL SUBUNIT PROTEIN BL19M"/>
    <property type="match status" value="1"/>
</dbReference>
<gene>
    <name evidence="6 9" type="primary">rplS</name>
    <name evidence="9" type="ordered locus">DhcVS_279</name>
</gene>
<reference evidence="9 10" key="1">
    <citation type="journal article" date="2009" name="PLoS Genet.">
        <title>Localized plasticity in the streamlined genomes of vinyl chloride respiring Dehalococcoides.</title>
        <authorList>
            <person name="McMurdie P.J."/>
            <person name="Behrens S.F."/>
            <person name="Muller J.A."/>
            <person name="Goke J."/>
            <person name="Ritalahti K.M."/>
            <person name="Wagner R."/>
            <person name="Goltsman E."/>
            <person name="Lapidus A."/>
            <person name="Holmes S."/>
            <person name="Loffler F.E."/>
            <person name="Spormann A.M."/>
        </authorList>
    </citation>
    <scope>NUCLEOTIDE SEQUENCE [LARGE SCALE GENOMIC DNA]</scope>
    <source>
        <strain evidence="9 10">VS</strain>
    </source>
</reference>
<dbReference type="HAMAP" id="MF_00402">
    <property type="entry name" value="Ribosomal_bL19"/>
    <property type="match status" value="1"/>
</dbReference>
<dbReference type="SUPFAM" id="SSF50104">
    <property type="entry name" value="Translation proteins SH3-like domain"/>
    <property type="match status" value="1"/>
</dbReference>
<feature type="region of interest" description="Disordered" evidence="8">
    <location>
        <begin position="1"/>
        <end position="38"/>
    </location>
</feature>
<dbReference type="HOGENOM" id="CLU_103507_2_0_0"/>
<dbReference type="Pfam" id="PF01245">
    <property type="entry name" value="Ribosomal_L19"/>
    <property type="match status" value="1"/>
</dbReference>
<dbReference type="GO" id="GO:0022625">
    <property type="term" value="C:cytosolic large ribosomal subunit"/>
    <property type="evidence" value="ECO:0007669"/>
    <property type="project" value="TreeGrafter"/>
</dbReference>
<dbReference type="GO" id="GO:0003735">
    <property type="term" value="F:structural constituent of ribosome"/>
    <property type="evidence" value="ECO:0007669"/>
    <property type="project" value="InterPro"/>
</dbReference>
<comment type="function">
    <text evidence="1 6 7">This protein is located at the 30S-50S ribosomal subunit interface and may play a role in the structure and function of the aminoacyl-tRNA binding site.</text>
</comment>
<organism evidence="9 10">
    <name type="scientific">Dehalococcoides mccartyi (strain VS)</name>
    <dbReference type="NCBI Taxonomy" id="311424"/>
    <lineage>
        <taxon>Bacteria</taxon>
        <taxon>Bacillati</taxon>
        <taxon>Chloroflexota</taxon>
        <taxon>Dehalococcoidia</taxon>
        <taxon>Dehalococcoidales</taxon>
        <taxon>Dehalococcoidaceae</taxon>
        <taxon>Dehalococcoides</taxon>
    </lineage>
</organism>
<dbReference type="InterPro" id="IPR038657">
    <property type="entry name" value="Ribosomal_bL19_sf"/>
</dbReference>
<dbReference type="PIRSF" id="PIRSF002191">
    <property type="entry name" value="Ribosomal_L19"/>
    <property type="match status" value="1"/>
</dbReference>
<dbReference type="EMBL" id="CP001827">
    <property type="protein sequence ID" value="ACZ61440.1"/>
    <property type="molecule type" value="Genomic_DNA"/>
</dbReference>
<dbReference type="eggNOG" id="COG0335">
    <property type="taxonomic scope" value="Bacteria"/>
</dbReference>
<evidence type="ECO:0000256" key="8">
    <source>
        <dbReference type="SAM" id="MobiDB-lite"/>
    </source>
</evidence>